<sequence length="495" mass="52455">MAVTMRHLVSVPELGLRPVAGHAGLDGEVTWVHGSEVPDPTPWLTGGELLLTTGVRLTEPGELAQLCTRLAGTGAAGIGFATGVAFAEIPMELRERADQHGLPVVEVPYETPFVAIAKELANELATQRNEALRRALHSHRRLIDAALTSGGTTGANAGVVGELASLLAGWCVVFDTAGEVLASAPETASHTTIPDSAELTRLRAGEIDSMGIAGPHGYLVGHRLGAGDRGRGLLISGRPTPFGPPEHAIVAAAVSLLGLGLEQAGAAAAQAHRARNELVVQLLHDGVETELANRQLADWGLRPDQLRVAAIAEPSTVDDEELREIVARSGVTAVVAAEHGGQLHLLGNELDPALAELPAENLGLSEPAAVGELDFARRQAIQAARIGKGEGKAITRAQELRAMQLLRNLRADESLDVFIARILEPLGTDTTLIESLRAFLDAHGSWHQAARQLGIHRHTLRARLTRAQQLLDRNLDSPYVRLELSLALHAHELLG</sequence>
<dbReference type="AlphaFoldDB" id="A0A4R2QF02"/>
<dbReference type="InterPro" id="IPR012914">
    <property type="entry name" value="PucR_dom"/>
</dbReference>
<proteinExistence type="predicted"/>
<dbReference type="Proteomes" id="UP000294911">
    <property type="component" value="Unassembled WGS sequence"/>
</dbReference>
<dbReference type="Pfam" id="PF13556">
    <property type="entry name" value="HTH_30"/>
    <property type="match status" value="1"/>
</dbReference>
<evidence type="ECO:0000313" key="4">
    <source>
        <dbReference type="Proteomes" id="UP000294911"/>
    </source>
</evidence>
<feature type="domain" description="PucR C-terminal helix-turn-helix" evidence="2">
    <location>
        <begin position="432"/>
        <end position="490"/>
    </location>
</feature>
<dbReference type="PANTHER" id="PTHR33744:SF1">
    <property type="entry name" value="DNA-BINDING TRANSCRIPTIONAL ACTIVATOR ADER"/>
    <property type="match status" value="1"/>
</dbReference>
<feature type="domain" description="Purine catabolism PurC-like" evidence="1">
    <location>
        <begin position="9"/>
        <end position="123"/>
    </location>
</feature>
<gene>
    <name evidence="3" type="ORF">EV191_11233</name>
</gene>
<dbReference type="InterPro" id="IPR042070">
    <property type="entry name" value="PucR_C-HTH_sf"/>
</dbReference>
<dbReference type="InterPro" id="IPR051448">
    <property type="entry name" value="CdaR-like_regulators"/>
</dbReference>
<dbReference type="InterPro" id="IPR025736">
    <property type="entry name" value="PucR_C-HTH_dom"/>
</dbReference>
<accession>A0A4R2QF02</accession>
<evidence type="ECO:0000259" key="1">
    <source>
        <dbReference type="Pfam" id="PF07905"/>
    </source>
</evidence>
<dbReference type="EMBL" id="SLXQ01000012">
    <property type="protein sequence ID" value="TCP47239.1"/>
    <property type="molecule type" value="Genomic_DNA"/>
</dbReference>
<dbReference type="Gene3D" id="1.10.10.2840">
    <property type="entry name" value="PucR C-terminal helix-turn-helix domain"/>
    <property type="match status" value="1"/>
</dbReference>
<name>A0A4R2QF02_9PSEU</name>
<dbReference type="Pfam" id="PF07905">
    <property type="entry name" value="PucR"/>
    <property type="match status" value="1"/>
</dbReference>
<evidence type="ECO:0000313" key="3">
    <source>
        <dbReference type="EMBL" id="TCP47239.1"/>
    </source>
</evidence>
<dbReference type="OrthoDB" id="8450798at2"/>
<reference evidence="3 4" key="1">
    <citation type="submission" date="2019-03" db="EMBL/GenBank/DDBJ databases">
        <title>Genomic Encyclopedia of Type Strains, Phase IV (KMG-IV): sequencing the most valuable type-strain genomes for metagenomic binning, comparative biology and taxonomic classification.</title>
        <authorList>
            <person name="Goeker M."/>
        </authorList>
    </citation>
    <scope>NUCLEOTIDE SEQUENCE [LARGE SCALE GENOMIC DNA]</scope>
    <source>
        <strain evidence="3 4">DSM 45765</strain>
    </source>
</reference>
<comment type="caution">
    <text evidence="3">The sequence shown here is derived from an EMBL/GenBank/DDBJ whole genome shotgun (WGS) entry which is preliminary data.</text>
</comment>
<dbReference type="RefSeq" id="WP_132879177.1">
    <property type="nucleotide sequence ID" value="NZ_SLXQ01000012.1"/>
</dbReference>
<organism evidence="3 4">
    <name type="scientific">Tamaricihabitans halophyticus</name>
    <dbReference type="NCBI Taxonomy" id="1262583"/>
    <lineage>
        <taxon>Bacteria</taxon>
        <taxon>Bacillati</taxon>
        <taxon>Actinomycetota</taxon>
        <taxon>Actinomycetes</taxon>
        <taxon>Pseudonocardiales</taxon>
        <taxon>Pseudonocardiaceae</taxon>
        <taxon>Tamaricihabitans</taxon>
    </lineage>
</organism>
<evidence type="ECO:0000259" key="2">
    <source>
        <dbReference type="Pfam" id="PF13556"/>
    </source>
</evidence>
<protein>
    <submittedName>
        <fullName evidence="3">Purine catabolism regulator</fullName>
    </submittedName>
</protein>
<keyword evidence="4" id="KW-1185">Reference proteome</keyword>
<dbReference type="PANTHER" id="PTHR33744">
    <property type="entry name" value="CARBOHYDRATE DIACID REGULATOR"/>
    <property type="match status" value="1"/>
</dbReference>